<proteinExistence type="predicted"/>
<name>A0ACD3RX25_LARCR</name>
<accession>A0ACD3RX25</accession>
<dbReference type="EMBL" id="CM011674">
    <property type="protein sequence ID" value="TMS23168.1"/>
    <property type="molecule type" value="Genomic_DNA"/>
</dbReference>
<protein>
    <submittedName>
        <fullName evidence="1">Uncharacterized protein</fullName>
    </submittedName>
</protein>
<gene>
    <name evidence="1" type="ORF">E3U43_008474</name>
</gene>
<reference evidence="1" key="1">
    <citation type="submission" date="2018-11" db="EMBL/GenBank/DDBJ databases">
        <title>The sequence and de novo assembly of Larimichthys crocea genome using PacBio and Hi-C technologies.</title>
        <authorList>
            <person name="Xu P."/>
            <person name="Chen B."/>
            <person name="Zhou Z."/>
            <person name="Ke Q."/>
            <person name="Wu Y."/>
            <person name="Bai H."/>
            <person name="Pu F."/>
        </authorList>
    </citation>
    <scope>NUCLEOTIDE SEQUENCE</scope>
    <source>
        <tissue evidence="1">Muscle</tissue>
    </source>
</reference>
<sequence>MAVFFPAGLIVASVTANEASTLGMSTTITTESGVAMVDDNNTSAPFTVPPNITMISSISISTMNTTTITGTIRPSTKGDEKNPTTSASPFSGTPKPIVPTGSTFTTKEKEKENTTKRPPQEASSDSTGIIILFVIIIVALGFGVACYVARKRGRRYSVDFASRPDEINIPLSAVEPELPADTVSQNGLHTFADTPTKEPEEPEEKPEAQEKAKADKSETEAGPNAESAAPATSDKPKEDVAAPVEPNVEEKTDDEGAVSNKTSVESLKETNENNSNNVDIWCQANSSGTFLSILRCETFCLSASVAVLQELDRQAGHYTWAALQVGGTVGKCRLTLPSHFEKKQKQLVEAGRFRHSWPCFVQLAGLLRSGDLLTDRCSFTCRYRLRHQAPHSSGSVKLSESHRGFIIYQSLIIHTQFTCGTNGHSGAEVSHSDQSSEAVGGSFLTEPFIRPSKAVNEITQVNDDTFEHIADFKFGPDEVKYTHFGSRSPSKDRVKLQLRYDSQTDTVVIPFMLEVEVVFQQLEILTRNMPLNVEKLSGDSNPIDKKGLEFSFEDGVTQCKIATLVGAGGLPRYGTLLNNPSNGQMIDCDEFVKQGIRYKHTAKTNSPNRDYIPMMAELQDNEGNTIMQEHFQMMVRIREGAENTAPKPSFVAMMMMEVDQFVMTAITSDMLAAEDVESDAGDLIFNITSPLSPQQGYIISTDDQNLPITSFYQRDIKDLKIAYKPPSEDSEVERIFQLELEIVDTDGAVSDPFAFMIVVKPMNTLAPVATKNTGQLLFEGQSRALSSSQNLEISDEDNLEDVRITVVDGLKHGDLTILGARRKFFTPADLDAGIVVYQHDGSDTYSDNIIFRMTDGSNEVEFLFPITIAPTDDEPPIINANTGLVLFKNEVMQISPFILSATDIDSEDSYH</sequence>
<evidence type="ECO:0000313" key="2">
    <source>
        <dbReference type="Proteomes" id="UP000793456"/>
    </source>
</evidence>
<keyword evidence="2" id="KW-1185">Reference proteome</keyword>
<organism evidence="1 2">
    <name type="scientific">Larimichthys crocea</name>
    <name type="common">Large yellow croaker</name>
    <name type="synonym">Pseudosciaena crocea</name>
    <dbReference type="NCBI Taxonomy" id="215358"/>
    <lineage>
        <taxon>Eukaryota</taxon>
        <taxon>Metazoa</taxon>
        <taxon>Chordata</taxon>
        <taxon>Craniata</taxon>
        <taxon>Vertebrata</taxon>
        <taxon>Euteleostomi</taxon>
        <taxon>Actinopterygii</taxon>
        <taxon>Neopterygii</taxon>
        <taxon>Teleostei</taxon>
        <taxon>Neoteleostei</taxon>
        <taxon>Acanthomorphata</taxon>
        <taxon>Eupercaria</taxon>
        <taxon>Sciaenidae</taxon>
        <taxon>Larimichthys</taxon>
    </lineage>
</organism>
<comment type="caution">
    <text evidence="1">The sequence shown here is derived from an EMBL/GenBank/DDBJ whole genome shotgun (WGS) entry which is preliminary data.</text>
</comment>
<dbReference type="Proteomes" id="UP000793456">
    <property type="component" value="Chromosome I"/>
</dbReference>
<evidence type="ECO:0000313" key="1">
    <source>
        <dbReference type="EMBL" id="TMS23168.1"/>
    </source>
</evidence>